<accession>A0A645EDK9</accession>
<proteinExistence type="predicted"/>
<comment type="caution">
    <text evidence="1">The sequence shown here is derived from an EMBL/GenBank/DDBJ whole genome shotgun (WGS) entry which is preliminary data.</text>
</comment>
<organism evidence="1">
    <name type="scientific">bioreactor metagenome</name>
    <dbReference type="NCBI Taxonomy" id="1076179"/>
    <lineage>
        <taxon>unclassified sequences</taxon>
        <taxon>metagenomes</taxon>
        <taxon>ecological metagenomes</taxon>
    </lineage>
</organism>
<protein>
    <submittedName>
        <fullName evidence="1">Uncharacterized protein</fullName>
    </submittedName>
</protein>
<evidence type="ECO:0000313" key="1">
    <source>
        <dbReference type="EMBL" id="MPM99970.1"/>
    </source>
</evidence>
<dbReference type="AlphaFoldDB" id="A0A645EDK9"/>
<gene>
    <name evidence="1" type="ORF">SDC9_147165</name>
</gene>
<reference evidence="1" key="1">
    <citation type="submission" date="2019-08" db="EMBL/GenBank/DDBJ databases">
        <authorList>
            <person name="Kucharzyk K."/>
            <person name="Murdoch R.W."/>
            <person name="Higgins S."/>
            <person name="Loffler F."/>
        </authorList>
    </citation>
    <scope>NUCLEOTIDE SEQUENCE</scope>
</reference>
<name>A0A645EDK9_9ZZZZ</name>
<dbReference type="EMBL" id="VSSQ01046022">
    <property type="protein sequence ID" value="MPM99970.1"/>
    <property type="molecule type" value="Genomic_DNA"/>
</dbReference>
<sequence length="145" mass="16353">MVLNKFVGACGGKRRKHFLHQADFLEIIHGGVPAAAQRVFETERHKVVLRILSFGFGKNRHDLAVRQNALDHIAVQRSRQPVQEAVQGNVLQQVQRLKARGTDQRRLQLGIAGQRQPGLLHRALSVQLLLQRFLQTKCFNGLGEP</sequence>